<evidence type="ECO:0000313" key="2">
    <source>
        <dbReference type="Proteomes" id="UP000641139"/>
    </source>
</evidence>
<sequence length="174" mass="19577">MKILNSNLFKNIAFELVSEATENAYVVGDILDFHDSTGTEFNIPLYIIEGLHSGHRLNTFFEEANLPKLDLSPYYKVMKRAMQGVALQQSEVVEFLALVSNLWDWQNKLHNVLASLDIVPHYTLIGYVMGLTNGDESKGTVVTSEAFSSLICAFFDGGIDIDTFFRECDNLKNK</sequence>
<gene>
    <name evidence="1" type="ORF">I7X30_04370</name>
</gene>
<accession>A0ABS0SLF4</accession>
<reference evidence="1 2" key="1">
    <citation type="journal article" date="2021" name="Int. J. Syst. Evol. Microbiol.">
        <title>Capnocytophaga periodontitidis sp. nov., isolated from subgingival plaque of periodontitis patient.</title>
        <authorList>
            <person name="Zhang Y."/>
            <person name="Qiao D."/>
            <person name="Shi W."/>
            <person name="Wu D."/>
            <person name="Cai M."/>
        </authorList>
    </citation>
    <scope>NUCLEOTIDE SEQUENCE [LARGE SCALE GENOMIC DNA]</scope>
    <source>
        <strain evidence="1 2">051621</strain>
    </source>
</reference>
<keyword evidence="2" id="KW-1185">Reference proteome</keyword>
<proteinExistence type="predicted"/>
<organism evidence="1 2">
    <name type="scientific">Capnocytophaga periodontitidis</name>
    <dbReference type="NCBI Taxonomy" id="2795027"/>
    <lineage>
        <taxon>Bacteria</taxon>
        <taxon>Pseudomonadati</taxon>
        <taxon>Bacteroidota</taxon>
        <taxon>Flavobacteriia</taxon>
        <taxon>Flavobacteriales</taxon>
        <taxon>Flavobacteriaceae</taxon>
        <taxon>Capnocytophaga</taxon>
    </lineage>
</organism>
<protein>
    <submittedName>
        <fullName evidence="1">Uncharacterized protein</fullName>
    </submittedName>
</protein>
<dbReference type="EMBL" id="JAEFDC010000002">
    <property type="protein sequence ID" value="MBI1646292.1"/>
    <property type="molecule type" value="Genomic_DNA"/>
</dbReference>
<dbReference type="RefSeq" id="WP_198466165.1">
    <property type="nucleotide sequence ID" value="NZ_JAEFDC010000002.1"/>
</dbReference>
<name>A0ABS0SLF4_9FLAO</name>
<comment type="caution">
    <text evidence="1">The sequence shown here is derived from an EMBL/GenBank/DDBJ whole genome shotgun (WGS) entry which is preliminary data.</text>
</comment>
<evidence type="ECO:0000313" key="1">
    <source>
        <dbReference type="EMBL" id="MBI1646292.1"/>
    </source>
</evidence>
<dbReference type="Proteomes" id="UP000641139">
    <property type="component" value="Unassembled WGS sequence"/>
</dbReference>